<comment type="subunit">
    <text evidence="3">Homotrimer.</text>
</comment>
<dbReference type="STRING" id="1105367.CG50_05215"/>
<protein>
    <submittedName>
        <fullName evidence="6">2-dehydro-3-deoxy-6-phosphogalactonate aldolase</fullName>
        <ecNumber evidence="6">4.1.2.21</ecNumber>
    </submittedName>
</protein>
<dbReference type="RefSeq" id="WP_036638285.1">
    <property type="nucleotide sequence ID" value="NZ_JFZB01000022.1"/>
</dbReference>
<dbReference type="InterPro" id="IPR000887">
    <property type="entry name" value="Aldlse_KDPG_KHG"/>
</dbReference>
<dbReference type="Proteomes" id="UP000028824">
    <property type="component" value="Unassembled WGS sequence"/>
</dbReference>
<comment type="similarity">
    <text evidence="2">Belongs to the KHG/KDPG aldolase family.</text>
</comment>
<name>A0A086XU88_9RHOB</name>
<dbReference type="eggNOG" id="COG0800">
    <property type="taxonomic scope" value="Bacteria"/>
</dbReference>
<reference evidence="6 7" key="1">
    <citation type="submission" date="2014-03" db="EMBL/GenBank/DDBJ databases">
        <title>Genome of Paenirhodobacter enshiensis DW2-9.</title>
        <authorList>
            <person name="Wang D."/>
            <person name="Wang G."/>
        </authorList>
    </citation>
    <scope>NUCLEOTIDE SEQUENCE [LARGE SCALE GENOMIC DNA]</scope>
    <source>
        <strain evidence="6 7">DW2-9</strain>
    </source>
</reference>
<dbReference type="SUPFAM" id="SSF51569">
    <property type="entry name" value="Aldolase"/>
    <property type="match status" value="1"/>
</dbReference>
<dbReference type="Pfam" id="PF01081">
    <property type="entry name" value="Aldolase"/>
    <property type="match status" value="1"/>
</dbReference>
<gene>
    <name evidence="6" type="ORF">CG50_05215</name>
</gene>
<comment type="pathway">
    <text evidence="1">Carbohydrate acid metabolism.</text>
</comment>
<evidence type="ECO:0000256" key="5">
    <source>
        <dbReference type="ARBA" id="ARBA00023277"/>
    </source>
</evidence>
<keyword evidence="5" id="KW-0119">Carbohydrate metabolism</keyword>
<evidence type="ECO:0000256" key="4">
    <source>
        <dbReference type="ARBA" id="ARBA00023239"/>
    </source>
</evidence>
<dbReference type="PANTHER" id="PTHR30246:SF1">
    <property type="entry name" value="2-DEHYDRO-3-DEOXY-6-PHOSPHOGALACTONATE ALDOLASE-RELATED"/>
    <property type="match status" value="1"/>
</dbReference>
<evidence type="ECO:0000256" key="1">
    <source>
        <dbReference type="ARBA" id="ARBA00004761"/>
    </source>
</evidence>
<organism evidence="6 7">
    <name type="scientific">Paenirhodobacter enshiensis</name>
    <dbReference type="NCBI Taxonomy" id="1105367"/>
    <lineage>
        <taxon>Bacteria</taxon>
        <taxon>Pseudomonadati</taxon>
        <taxon>Pseudomonadota</taxon>
        <taxon>Alphaproteobacteria</taxon>
        <taxon>Rhodobacterales</taxon>
        <taxon>Rhodobacter group</taxon>
        <taxon>Paenirhodobacter</taxon>
    </lineage>
</organism>
<evidence type="ECO:0000256" key="3">
    <source>
        <dbReference type="ARBA" id="ARBA00011233"/>
    </source>
</evidence>
<dbReference type="EC" id="4.1.2.21" evidence="6"/>
<keyword evidence="4 6" id="KW-0456">Lyase</keyword>
<dbReference type="OrthoDB" id="7204076at2"/>
<accession>A0A086XU88</accession>
<dbReference type="GO" id="GO:0008674">
    <property type="term" value="F:2-dehydro-3-deoxy-6-phosphogalactonate aldolase activity"/>
    <property type="evidence" value="ECO:0007669"/>
    <property type="project" value="UniProtKB-EC"/>
</dbReference>
<dbReference type="PANTHER" id="PTHR30246">
    <property type="entry name" value="2-KETO-3-DEOXY-6-PHOSPHOGLUCONATE ALDOLASE"/>
    <property type="match status" value="1"/>
</dbReference>
<dbReference type="AlphaFoldDB" id="A0A086XU88"/>
<evidence type="ECO:0000313" key="7">
    <source>
        <dbReference type="Proteomes" id="UP000028824"/>
    </source>
</evidence>
<sequence>MTRNLIAILRGITPQEALPCAAALVEAGITRIEVPLNSPEPLRSIAAMAHAYSDRPEIEIGAGTVLSATDVAAVHSAGGRMIVSPNVDTSVIRAAVASGMSCWPGFFTPTEAFAALAAGATGLKLFPGALAGPVGLKAIRAVLPKGTQVYAVGGAGPENFGAWLAASADGFGIGTALYTPGLALDALAERAKRIVLAYDAAVEGKT</sequence>
<evidence type="ECO:0000313" key="6">
    <source>
        <dbReference type="EMBL" id="KFI25588.1"/>
    </source>
</evidence>
<dbReference type="NCBIfam" id="NF006600">
    <property type="entry name" value="PRK09140.1"/>
    <property type="match status" value="1"/>
</dbReference>
<dbReference type="Gene3D" id="3.20.20.70">
    <property type="entry name" value="Aldolase class I"/>
    <property type="match status" value="1"/>
</dbReference>
<proteinExistence type="inferred from homology"/>
<dbReference type="EMBL" id="JFZB01000022">
    <property type="protein sequence ID" value="KFI25588.1"/>
    <property type="molecule type" value="Genomic_DNA"/>
</dbReference>
<evidence type="ECO:0000256" key="2">
    <source>
        <dbReference type="ARBA" id="ARBA00006906"/>
    </source>
</evidence>
<comment type="caution">
    <text evidence="6">The sequence shown here is derived from an EMBL/GenBank/DDBJ whole genome shotgun (WGS) entry which is preliminary data.</text>
</comment>
<dbReference type="InterPro" id="IPR013785">
    <property type="entry name" value="Aldolase_TIM"/>
</dbReference>
<dbReference type="CDD" id="cd00452">
    <property type="entry name" value="KDPG_aldolase"/>
    <property type="match status" value="1"/>
</dbReference>
<keyword evidence="7" id="KW-1185">Reference proteome</keyword>